<keyword evidence="2" id="KW-0413">Isomerase</keyword>
<evidence type="ECO:0000313" key="2">
    <source>
        <dbReference type="EMBL" id="SEG62065.1"/>
    </source>
</evidence>
<dbReference type="SUPFAM" id="SSF54427">
    <property type="entry name" value="NTF2-like"/>
    <property type="match status" value="1"/>
</dbReference>
<dbReference type="GO" id="GO:0016853">
    <property type="term" value="F:isomerase activity"/>
    <property type="evidence" value="ECO:0007669"/>
    <property type="project" value="UniProtKB-KW"/>
</dbReference>
<keyword evidence="3" id="KW-1185">Reference proteome</keyword>
<proteinExistence type="predicted"/>
<gene>
    <name evidence="2" type="ORF">SAMN05421819_3866</name>
</gene>
<name>A0A1H6BNM1_9BACT</name>
<evidence type="ECO:0000313" key="3">
    <source>
        <dbReference type="Proteomes" id="UP000236728"/>
    </source>
</evidence>
<dbReference type="InterPro" id="IPR032710">
    <property type="entry name" value="NTF2-like_dom_sf"/>
</dbReference>
<reference evidence="2 3" key="1">
    <citation type="submission" date="2016-10" db="EMBL/GenBank/DDBJ databases">
        <authorList>
            <person name="de Groot N.N."/>
        </authorList>
    </citation>
    <scope>NUCLEOTIDE SEQUENCE [LARGE SCALE GENOMIC DNA]</scope>
    <source>
        <strain evidence="2 3">DSM 22489</strain>
    </source>
</reference>
<dbReference type="InterPro" id="IPR027843">
    <property type="entry name" value="DUF4440"/>
</dbReference>
<dbReference type="Gene3D" id="3.10.450.50">
    <property type="match status" value="1"/>
</dbReference>
<protein>
    <submittedName>
        <fullName evidence="2">Ketosteroid isomerase homolog</fullName>
    </submittedName>
</protein>
<sequence length="169" mass="18571">MYRVSPLRRVSALLLAGLLVTQPLLAQKHGKRLAREEVSTLDEQWRSAILADDIAAMDKLLSDDYLGITGTGQAVTKLQQLDRMRSRSIALTRFDVSDVKVKLVGAVAIVTSIANIDGMMDAKPTHGSFRSTRVYQKLANGAWKLTNFEATRVHNPRGQAAIEAASQVR</sequence>
<organism evidence="2 3">
    <name type="scientific">Bryocella elongata</name>
    <dbReference type="NCBI Taxonomy" id="863522"/>
    <lineage>
        <taxon>Bacteria</taxon>
        <taxon>Pseudomonadati</taxon>
        <taxon>Acidobacteriota</taxon>
        <taxon>Terriglobia</taxon>
        <taxon>Terriglobales</taxon>
        <taxon>Acidobacteriaceae</taxon>
        <taxon>Bryocella</taxon>
    </lineage>
</organism>
<dbReference type="AlphaFoldDB" id="A0A1H6BNM1"/>
<accession>A0A1H6BNM1</accession>
<dbReference type="Proteomes" id="UP000236728">
    <property type="component" value="Unassembled WGS sequence"/>
</dbReference>
<dbReference type="EMBL" id="FNVA01000007">
    <property type="protein sequence ID" value="SEG62065.1"/>
    <property type="molecule type" value="Genomic_DNA"/>
</dbReference>
<dbReference type="Pfam" id="PF14534">
    <property type="entry name" value="DUF4440"/>
    <property type="match status" value="1"/>
</dbReference>
<feature type="domain" description="DUF4440" evidence="1">
    <location>
        <begin position="39"/>
        <end position="145"/>
    </location>
</feature>
<evidence type="ECO:0000259" key="1">
    <source>
        <dbReference type="Pfam" id="PF14534"/>
    </source>
</evidence>